<dbReference type="Gene3D" id="3.90.190.10">
    <property type="entry name" value="Protein tyrosine phosphatase superfamily"/>
    <property type="match status" value="2"/>
</dbReference>
<dbReference type="InterPro" id="IPR050561">
    <property type="entry name" value="PTP"/>
</dbReference>
<keyword evidence="7" id="KW-0732">Signal</keyword>
<evidence type="ECO:0000256" key="7">
    <source>
        <dbReference type="SAM" id="SignalP"/>
    </source>
</evidence>
<keyword evidence="4" id="KW-0449">Lipoprotein</keyword>
<keyword evidence="2" id="KW-0963">Cytoplasm</keyword>
<dbReference type="CDD" id="cd17660">
    <property type="entry name" value="PTP_paladin_2"/>
    <property type="match status" value="1"/>
</dbReference>
<proteinExistence type="inferred from homology"/>
<dbReference type="GO" id="GO:0005829">
    <property type="term" value="C:cytosol"/>
    <property type="evidence" value="ECO:0007669"/>
    <property type="project" value="UniProtKB-SubCell"/>
</dbReference>
<name>A0A669Q0G5_PHACC</name>
<evidence type="ECO:0000256" key="3">
    <source>
        <dbReference type="ARBA" id="ARBA00022707"/>
    </source>
</evidence>
<reference evidence="8" key="2">
    <citation type="submission" date="2025-09" db="UniProtKB">
        <authorList>
            <consortium name="Ensembl"/>
        </authorList>
    </citation>
    <scope>IDENTIFICATION</scope>
</reference>
<evidence type="ECO:0000313" key="9">
    <source>
        <dbReference type="Proteomes" id="UP000472261"/>
    </source>
</evidence>
<feature type="signal peptide" evidence="7">
    <location>
        <begin position="1"/>
        <end position="27"/>
    </location>
</feature>
<organism evidence="8 9">
    <name type="scientific">Phasianus colchicus</name>
    <name type="common">Common pheasant</name>
    <dbReference type="NCBI Taxonomy" id="9054"/>
    <lineage>
        <taxon>Eukaryota</taxon>
        <taxon>Metazoa</taxon>
        <taxon>Chordata</taxon>
        <taxon>Craniata</taxon>
        <taxon>Vertebrata</taxon>
        <taxon>Euteleostomi</taxon>
        <taxon>Archelosauria</taxon>
        <taxon>Archosauria</taxon>
        <taxon>Dinosauria</taxon>
        <taxon>Saurischia</taxon>
        <taxon>Theropoda</taxon>
        <taxon>Coelurosauria</taxon>
        <taxon>Aves</taxon>
        <taxon>Neognathae</taxon>
        <taxon>Galloanserae</taxon>
        <taxon>Galliformes</taxon>
        <taxon>Phasianidae</taxon>
        <taxon>Phasianinae</taxon>
        <taxon>Phasianus</taxon>
    </lineage>
</organism>
<dbReference type="FunFam" id="3.90.190.10:FF:000100">
    <property type="entry name" value="Phosphatase domain-containing paladin 1b"/>
    <property type="match status" value="1"/>
</dbReference>
<reference evidence="8" key="1">
    <citation type="submission" date="2025-08" db="UniProtKB">
        <authorList>
            <consortium name="Ensembl"/>
        </authorList>
    </citation>
    <scope>IDENTIFICATION</scope>
</reference>
<comment type="subcellular location">
    <subcellularLocation>
        <location evidence="1">Cytoplasm</location>
        <location evidence="1">Cytosol</location>
    </subcellularLocation>
</comment>
<protein>
    <recommendedName>
        <fullName evidence="6">Paladin</fullName>
    </recommendedName>
</protein>
<dbReference type="Ensembl" id="ENSPCLT00000017651.1">
    <property type="protein sequence ID" value="ENSPCLP00000013285.1"/>
    <property type="gene ID" value="ENSPCLG00000010888.1"/>
</dbReference>
<dbReference type="OMA" id="WLCTHPE"/>
<evidence type="ECO:0000256" key="1">
    <source>
        <dbReference type="ARBA" id="ARBA00004514"/>
    </source>
</evidence>
<evidence type="ECO:0000256" key="5">
    <source>
        <dbReference type="ARBA" id="ARBA00037958"/>
    </source>
</evidence>
<dbReference type="AlphaFoldDB" id="A0A669Q0G5"/>
<comment type="similarity">
    <text evidence="5">Belongs to the paladin family.</text>
</comment>
<dbReference type="Proteomes" id="UP000472261">
    <property type="component" value="Unplaced"/>
</dbReference>
<dbReference type="Pfam" id="PF14566">
    <property type="entry name" value="PTPlike_phytase"/>
    <property type="match status" value="2"/>
</dbReference>
<dbReference type="InterPro" id="IPR029021">
    <property type="entry name" value="Prot-tyrosine_phosphatase-like"/>
</dbReference>
<keyword evidence="3" id="KW-0519">Myristate</keyword>
<feature type="chain" id="PRO_5025543187" description="Paladin" evidence="7">
    <location>
        <begin position="28"/>
        <end position="1023"/>
    </location>
</feature>
<evidence type="ECO:0000256" key="2">
    <source>
        <dbReference type="ARBA" id="ARBA00022490"/>
    </source>
</evidence>
<evidence type="ECO:0000256" key="6">
    <source>
        <dbReference type="ARBA" id="ARBA00040012"/>
    </source>
</evidence>
<sequence length="1023" mass="116303">MSLGRNQSAGALSCISLLFTHFPCSWSALGHRRLMAVLPGWEAAGHSAVPSADSSHFGGWLQGFSFSPLPSPDGREAVLGIQPWWGWTLPRGRGGKKPIRRAGRKLESTGRAGFVFLRKWASPCRAGAAEKIPLPLPFSLPPPNPVFLSPCSLWMMGTTASTAQQTVSASAFESVHGIGTMEDQRSLSIHSFQTLGLHNSKAKSIITNKVAPVVITYNCREEFQIHDDLLKANYTVGRISEATLEHYLVQGKYFMVRDVYSKLDVLNTTGSCGAPNFRQAKGGYAVFGMGQPSLNGFKLVLQKLQREGHKECVFFCVREEPVLFLRVESDFVPYTPRGKENLHENLHSLRKGLRVEDLELTIRKEIHDFAQLSEGVYYVYNDIERFRDEPHTVRVQGEEDIHVTKEVYCRPIFLLPTYRYHRLPLPVDGAPLEEQFDAFICFLRESPGLLLRDPSCPPPALLFSCQTGVGRTNLGMALGTLILYHHRGAAPKPDPLHPPKTPPRARFRVIQSFIEMVPKGQQMVEEVDSVIASCSEMHDMKEAVYESKKKLEGIGEDYQIQGNSTKDYFLQRTLQSLERYFYLIAFNYYLHEQYPLGFALSFSRWMCRHPELYRLQASMNSSELTITGDLITKGTRVLVVDERFCPDVLSTAKEMSVANFRRVPKMPIYGTAQPSSKALGSVLRYLTDAKRKHSHILWVSLREEVVLEGNEQIYTLREPGSLDQLIPVPVSTPEQLEKLESTLKGDLLKSQKWLEVYLEAEKQMKMFKSCLTTQEIFNQHKSTCQGLTYRRIPIPDFCAPKEQDFDRLLEAMKSALAEDSRTAFVFNCASGRGRTTTAMVIAVLTLWHFNGIPEMSEEEIVSVPDAKYTKGEFEVVMKVVQLLPDGHRMKKEVDMALDTVSETMTPMHYHLREIIICTYRQGRSGKDEQERRLLRLRSLQYLERYIYLILFNAYLHLEKKDSWQRPFSLWMREVAAVAGVYEVLDGLGFPELEQLEDEEPLQRLRGRWRAQSGASWPSRGNFV</sequence>
<dbReference type="SMART" id="SM01301">
    <property type="entry name" value="PTPlike_phytase"/>
    <property type="match status" value="2"/>
</dbReference>
<keyword evidence="9" id="KW-1185">Reference proteome</keyword>
<evidence type="ECO:0000313" key="8">
    <source>
        <dbReference type="Ensembl" id="ENSPCLP00000013285.1"/>
    </source>
</evidence>
<evidence type="ECO:0000256" key="4">
    <source>
        <dbReference type="ARBA" id="ARBA00023288"/>
    </source>
</evidence>
<accession>A0A669Q0G5</accession>
<dbReference type="PANTHER" id="PTHR23339">
    <property type="entry name" value="TYROSINE SPECIFIC PROTEIN PHOSPHATASE AND DUAL SPECIFICITY PROTEIN PHOSPHATASE"/>
    <property type="match status" value="1"/>
</dbReference>
<dbReference type="SUPFAM" id="SSF52799">
    <property type="entry name" value="(Phosphotyrosine protein) phosphatases II"/>
    <property type="match status" value="2"/>
</dbReference>